<comment type="caution">
    <text evidence="6">The sequence shown here is derived from an EMBL/GenBank/DDBJ whole genome shotgun (WGS) entry which is preliminary data.</text>
</comment>
<dbReference type="Pfam" id="PF00255">
    <property type="entry name" value="GSHPx"/>
    <property type="match status" value="1"/>
</dbReference>
<accession>A0A8S4N111</accession>
<organism evidence="6 7">
    <name type="scientific">Owenia fusiformis</name>
    <name type="common">Polychaete worm</name>
    <dbReference type="NCBI Taxonomy" id="6347"/>
    <lineage>
        <taxon>Eukaryota</taxon>
        <taxon>Metazoa</taxon>
        <taxon>Spiralia</taxon>
        <taxon>Lophotrochozoa</taxon>
        <taxon>Annelida</taxon>
        <taxon>Polychaeta</taxon>
        <taxon>Sedentaria</taxon>
        <taxon>Canalipalpata</taxon>
        <taxon>Sabellida</taxon>
        <taxon>Oweniida</taxon>
        <taxon>Oweniidae</taxon>
        <taxon>Owenia</taxon>
    </lineage>
</organism>
<evidence type="ECO:0000256" key="3">
    <source>
        <dbReference type="ARBA" id="ARBA00023002"/>
    </source>
</evidence>
<dbReference type="PROSITE" id="PS51355">
    <property type="entry name" value="GLUTATHIONE_PEROXID_3"/>
    <property type="match status" value="1"/>
</dbReference>
<evidence type="ECO:0000256" key="1">
    <source>
        <dbReference type="ARBA" id="ARBA00006926"/>
    </source>
</evidence>
<sequence length="232" mass="26301">MVQTQNTWRTLTLIVLMDHLSFVIPNATDDVDIEEEIHDKYVILENDIDNQIQNIVEEKDQKNLVDCYSFTVDDISGETISLEKYRGMISLIVNVASECGYTDNHYKGLVKAKQAFGSKFTVLAFPCNQFGAQEPKGNNGILQFAQGVYGANFPMFAKINVLEPDVSPVWQFLAETSGHAPNWNFWKYLVDGDGHVLNAYGPWVSVEDMWQDITFAVHKLNNADKPYDHSEL</sequence>
<name>A0A8S4N111_OWEFU</name>
<gene>
    <name evidence="6" type="ORF">OFUS_LOCUS1884</name>
</gene>
<keyword evidence="7" id="KW-1185">Reference proteome</keyword>
<dbReference type="GO" id="GO:0006979">
    <property type="term" value="P:response to oxidative stress"/>
    <property type="evidence" value="ECO:0007669"/>
    <property type="project" value="InterPro"/>
</dbReference>
<dbReference type="Gene3D" id="3.40.30.10">
    <property type="entry name" value="Glutaredoxin"/>
    <property type="match status" value="1"/>
</dbReference>
<dbReference type="CDD" id="cd00340">
    <property type="entry name" value="GSH_Peroxidase"/>
    <property type="match status" value="1"/>
</dbReference>
<dbReference type="PRINTS" id="PR01011">
    <property type="entry name" value="GLUTPROXDASE"/>
</dbReference>
<dbReference type="PANTHER" id="PTHR11592:SF78">
    <property type="entry name" value="GLUTATHIONE PEROXIDASE"/>
    <property type="match status" value="1"/>
</dbReference>
<dbReference type="GO" id="GO:0004601">
    <property type="term" value="F:peroxidase activity"/>
    <property type="evidence" value="ECO:0007669"/>
    <property type="project" value="UniProtKB-KW"/>
</dbReference>
<dbReference type="EMBL" id="CAIIXF020000001">
    <property type="protein sequence ID" value="CAH1774421.1"/>
    <property type="molecule type" value="Genomic_DNA"/>
</dbReference>
<keyword evidence="3 4" id="KW-0560">Oxidoreductase</keyword>
<dbReference type="InterPro" id="IPR029760">
    <property type="entry name" value="GPX_CS"/>
</dbReference>
<keyword evidence="5" id="KW-0732">Signal</keyword>
<reference evidence="6" key="1">
    <citation type="submission" date="2022-03" db="EMBL/GenBank/DDBJ databases">
        <authorList>
            <person name="Martin C."/>
        </authorList>
    </citation>
    <scope>NUCLEOTIDE SEQUENCE</scope>
</reference>
<dbReference type="AlphaFoldDB" id="A0A8S4N111"/>
<dbReference type="PANTHER" id="PTHR11592">
    <property type="entry name" value="GLUTATHIONE PEROXIDASE"/>
    <property type="match status" value="1"/>
</dbReference>
<dbReference type="OrthoDB" id="446890at2759"/>
<dbReference type="PROSITE" id="PS00763">
    <property type="entry name" value="GLUTATHIONE_PEROXID_2"/>
    <property type="match status" value="1"/>
</dbReference>
<evidence type="ECO:0000313" key="6">
    <source>
        <dbReference type="EMBL" id="CAH1774421.1"/>
    </source>
</evidence>
<feature type="signal peptide" evidence="5">
    <location>
        <begin position="1"/>
        <end position="25"/>
    </location>
</feature>
<evidence type="ECO:0000256" key="5">
    <source>
        <dbReference type="SAM" id="SignalP"/>
    </source>
</evidence>
<dbReference type="InterPro" id="IPR036249">
    <property type="entry name" value="Thioredoxin-like_sf"/>
</dbReference>
<dbReference type="Proteomes" id="UP000749559">
    <property type="component" value="Unassembled WGS sequence"/>
</dbReference>
<comment type="similarity">
    <text evidence="1 4">Belongs to the glutathione peroxidase family.</text>
</comment>
<evidence type="ECO:0000313" key="7">
    <source>
        <dbReference type="Proteomes" id="UP000749559"/>
    </source>
</evidence>
<dbReference type="SUPFAM" id="SSF52833">
    <property type="entry name" value="Thioredoxin-like"/>
    <property type="match status" value="1"/>
</dbReference>
<evidence type="ECO:0000256" key="2">
    <source>
        <dbReference type="ARBA" id="ARBA00022559"/>
    </source>
</evidence>
<evidence type="ECO:0000256" key="4">
    <source>
        <dbReference type="RuleBase" id="RU000499"/>
    </source>
</evidence>
<protein>
    <recommendedName>
        <fullName evidence="4">Glutathione peroxidase</fullName>
    </recommendedName>
</protein>
<dbReference type="InterPro" id="IPR000889">
    <property type="entry name" value="Glutathione_peroxidase"/>
</dbReference>
<proteinExistence type="inferred from homology"/>
<feature type="chain" id="PRO_5035936577" description="Glutathione peroxidase" evidence="5">
    <location>
        <begin position="26"/>
        <end position="232"/>
    </location>
</feature>
<keyword evidence="2 4" id="KW-0575">Peroxidase</keyword>